<sequence length="440" mass="48705">MSSTKHVRTELDSNFVLIRAQAGASRTLIVFVHGLGGSEDTWAKFPELAIDGLGGASKDSAIFRYYKGAKSLLRRRPSPQVRSRQLANHLTQVANDYQEIYLVGHSLGGLIAEDAVRRFHQQKKGSYPEVGIIAGVIVFGSPRLGSKWVRSWSAIALRESFYLRRHSGIQGDIEEFFSNHVNVDIDVAPSNGKVQIPRFVCAGTKDRMVDELSATFGVREAQIKLLDCGHKKLVKPETADSPSAAWLGGVIREISSRRQEWYASLAEKANKPPMASQNLPGPLVLVTEVNSDIDLTDWVDVYNEVRNRLTTEAVVFVDRIAAPAGMDASILVAIQRPDRLVNDIYQPTPLLQRLDQRFRTRTVSLMVAAPNTPAVQKLAAVKEILHDAASDGSAHRLAVKEFSDVESFGDGLLRWFTGIVAADPRRRQLIYANSEGRDRL</sequence>
<evidence type="ECO:0000313" key="2">
    <source>
        <dbReference type="EMBL" id="MCP2159954.1"/>
    </source>
</evidence>
<protein>
    <submittedName>
        <fullName evidence="2">Alpha/beta hydrolase family protein</fullName>
    </submittedName>
</protein>
<proteinExistence type="predicted"/>
<gene>
    <name evidence="2" type="ORF">LX12_001133</name>
</gene>
<name>A0ABT1GZ04_9NOCA</name>
<evidence type="ECO:0000313" key="3">
    <source>
        <dbReference type="Proteomes" id="UP001205740"/>
    </source>
</evidence>
<keyword evidence="2" id="KW-0378">Hydrolase</keyword>
<dbReference type="SUPFAM" id="SSF53474">
    <property type="entry name" value="alpha/beta-Hydrolases"/>
    <property type="match status" value="1"/>
</dbReference>
<dbReference type="GO" id="GO:0016787">
    <property type="term" value="F:hydrolase activity"/>
    <property type="evidence" value="ECO:0007669"/>
    <property type="project" value="UniProtKB-KW"/>
</dbReference>
<accession>A0ABT1GZ04</accession>
<feature type="domain" description="AB hydrolase-1" evidence="1">
    <location>
        <begin position="29"/>
        <end position="230"/>
    </location>
</feature>
<dbReference type="Proteomes" id="UP001205740">
    <property type="component" value="Unassembled WGS sequence"/>
</dbReference>
<dbReference type="RefSeq" id="WP_253653541.1">
    <property type="nucleotide sequence ID" value="NZ_BAAAOE010000001.1"/>
</dbReference>
<dbReference type="Gene3D" id="3.40.50.1820">
    <property type="entry name" value="alpha/beta hydrolase"/>
    <property type="match status" value="1"/>
</dbReference>
<dbReference type="InterPro" id="IPR000073">
    <property type="entry name" value="AB_hydrolase_1"/>
</dbReference>
<organism evidence="2 3">
    <name type="scientific">Williamsia serinedens</name>
    <dbReference type="NCBI Taxonomy" id="391736"/>
    <lineage>
        <taxon>Bacteria</taxon>
        <taxon>Bacillati</taxon>
        <taxon>Actinomycetota</taxon>
        <taxon>Actinomycetes</taxon>
        <taxon>Mycobacteriales</taxon>
        <taxon>Nocardiaceae</taxon>
        <taxon>Williamsia</taxon>
    </lineage>
</organism>
<dbReference type="EMBL" id="JAMTCG010000002">
    <property type="protein sequence ID" value="MCP2159954.1"/>
    <property type="molecule type" value="Genomic_DNA"/>
</dbReference>
<evidence type="ECO:0000259" key="1">
    <source>
        <dbReference type="Pfam" id="PF12697"/>
    </source>
</evidence>
<reference evidence="2 3" key="1">
    <citation type="submission" date="2022-06" db="EMBL/GenBank/DDBJ databases">
        <title>Genomic Encyclopedia of Archaeal and Bacterial Type Strains, Phase II (KMG-II): from individual species to whole genera.</title>
        <authorList>
            <person name="Goeker M."/>
        </authorList>
    </citation>
    <scope>NUCLEOTIDE SEQUENCE [LARGE SCALE GENOMIC DNA]</scope>
    <source>
        <strain evidence="2 3">DSM 45037</strain>
    </source>
</reference>
<comment type="caution">
    <text evidence="2">The sequence shown here is derived from an EMBL/GenBank/DDBJ whole genome shotgun (WGS) entry which is preliminary data.</text>
</comment>
<dbReference type="InterPro" id="IPR029058">
    <property type="entry name" value="AB_hydrolase_fold"/>
</dbReference>
<dbReference type="Pfam" id="PF12697">
    <property type="entry name" value="Abhydrolase_6"/>
    <property type="match status" value="1"/>
</dbReference>
<keyword evidence="3" id="KW-1185">Reference proteome</keyword>